<reference evidence="1" key="1">
    <citation type="journal article" date="2020" name="mSystems">
        <title>Genome- and Community-Level Interaction Insights into Carbon Utilization and Element Cycling Functions of Hydrothermarchaeota in Hydrothermal Sediment.</title>
        <authorList>
            <person name="Zhou Z."/>
            <person name="Liu Y."/>
            <person name="Xu W."/>
            <person name="Pan J."/>
            <person name="Luo Z.H."/>
            <person name="Li M."/>
        </authorList>
    </citation>
    <scope>NUCLEOTIDE SEQUENCE [LARGE SCALE GENOMIC DNA]</scope>
    <source>
        <strain evidence="1">SpSt-503</strain>
    </source>
</reference>
<gene>
    <name evidence="1" type="ORF">ENS59_03070</name>
</gene>
<name>A0A7C3HW14_9SPIR</name>
<dbReference type="InterPro" id="IPR011250">
    <property type="entry name" value="OMP/PagP_B-barrel"/>
</dbReference>
<sequence length="191" mass="20598">MKKGLVLILMLAVLAGGSLWAEQPKSPEPLMAPGDLALSVGLGYGFFWGAVDVSGGAEFILGKFVIADFLPLTYGAAVKASYYSWNAGFGSDYTDTYLGGGAFATLHLGFKDLDLPSGFYYLNNVDTYIGLGAGFFSYTYGWTGSRTTEFRIGLRTTGGASYFFTPNFALTTEYGYYGYYNTGLIGILFKL</sequence>
<organism evidence="1">
    <name type="scientific">Gracilinema caldarium</name>
    <dbReference type="NCBI Taxonomy" id="215591"/>
    <lineage>
        <taxon>Bacteria</taxon>
        <taxon>Pseudomonadati</taxon>
        <taxon>Spirochaetota</taxon>
        <taxon>Spirochaetia</taxon>
        <taxon>Spirochaetales</taxon>
        <taxon>Breznakiellaceae</taxon>
        <taxon>Gracilinema</taxon>
    </lineage>
</organism>
<comment type="caution">
    <text evidence="1">The sequence shown here is derived from an EMBL/GenBank/DDBJ whole genome shotgun (WGS) entry which is preliminary data.</text>
</comment>
<accession>A0A7C3HW14</accession>
<evidence type="ECO:0000313" key="1">
    <source>
        <dbReference type="EMBL" id="HFH28479.1"/>
    </source>
</evidence>
<proteinExistence type="predicted"/>
<evidence type="ECO:0008006" key="2">
    <source>
        <dbReference type="Google" id="ProtNLM"/>
    </source>
</evidence>
<dbReference type="AlphaFoldDB" id="A0A7C3HW14"/>
<protein>
    <recommendedName>
        <fullName evidence="2">Outer membrane protein beta-barrel domain-containing protein</fullName>
    </recommendedName>
</protein>
<dbReference type="EMBL" id="DSVL01000090">
    <property type="protein sequence ID" value="HFH28479.1"/>
    <property type="molecule type" value="Genomic_DNA"/>
</dbReference>
<dbReference type="SUPFAM" id="SSF56925">
    <property type="entry name" value="OMPA-like"/>
    <property type="match status" value="1"/>
</dbReference>